<dbReference type="Gene3D" id="1.10.10.10">
    <property type="entry name" value="Winged helix-like DNA-binding domain superfamily/Winged helix DNA-binding domain"/>
    <property type="match status" value="1"/>
</dbReference>
<keyword evidence="4" id="KW-0804">Transcription</keyword>
<dbReference type="Gene3D" id="1.10.1740.10">
    <property type="match status" value="1"/>
</dbReference>
<dbReference type="Proteomes" id="UP000515489">
    <property type="component" value="Chromosome"/>
</dbReference>
<keyword evidence="8" id="KW-1185">Reference proteome</keyword>
<name>A0A7G7W8M7_9BACT</name>
<keyword evidence="3" id="KW-0731">Sigma factor</keyword>
<evidence type="ECO:0000256" key="2">
    <source>
        <dbReference type="ARBA" id="ARBA00023015"/>
    </source>
</evidence>
<dbReference type="InterPro" id="IPR036388">
    <property type="entry name" value="WH-like_DNA-bd_sf"/>
</dbReference>
<comment type="similarity">
    <text evidence="1">Belongs to the sigma-70 factor family. ECF subfamily.</text>
</comment>
<evidence type="ECO:0000259" key="6">
    <source>
        <dbReference type="Pfam" id="PF08281"/>
    </source>
</evidence>
<evidence type="ECO:0000259" key="5">
    <source>
        <dbReference type="Pfam" id="PF04542"/>
    </source>
</evidence>
<dbReference type="Pfam" id="PF04542">
    <property type="entry name" value="Sigma70_r2"/>
    <property type="match status" value="1"/>
</dbReference>
<dbReference type="InterPro" id="IPR013324">
    <property type="entry name" value="RNA_pol_sigma_r3/r4-like"/>
</dbReference>
<dbReference type="NCBIfam" id="TIGR02937">
    <property type="entry name" value="sigma70-ECF"/>
    <property type="match status" value="1"/>
</dbReference>
<proteinExistence type="inferred from homology"/>
<dbReference type="InterPro" id="IPR039425">
    <property type="entry name" value="RNA_pol_sigma-70-like"/>
</dbReference>
<dbReference type="KEGG" id="hsk:H4317_02525"/>
<reference evidence="7 8" key="1">
    <citation type="submission" date="2020-08" db="EMBL/GenBank/DDBJ databases">
        <title>Hymenobacter sp. S2-20-2 genome sequencing.</title>
        <authorList>
            <person name="Jin L."/>
        </authorList>
    </citation>
    <scope>NUCLEOTIDE SEQUENCE [LARGE SCALE GENOMIC DNA]</scope>
    <source>
        <strain evidence="7 8">S2-20-2</strain>
    </source>
</reference>
<keyword evidence="2" id="KW-0805">Transcription regulation</keyword>
<dbReference type="PANTHER" id="PTHR43133:SF46">
    <property type="entry name" value="RNA POLYMERASE SIGMA-70 FACTOR ECF SUBFAMILY"/>
    <property type="match status" value="1"/>
</dbReference>
<dbReference type="GO" id="GO:0006352">
    <property type="term" value="P:DNA-templated transcription initiation"/>
    <property type="evidence" value="ECO:0007669"/>
    <property type="project" value="InterPro"/>
</dbReference>
<evidence type="ECO:0000313" key="8">
    <source>
        <dbReference type="Proteomes" id="UP000515489"/>
    </source>
</evidence>
<dbReference type="Pfam" id="PF08281">
    <property type="entry name" value="Sigma70_r4_2"/>
    <property type="match status" value="1"/>
</dbReference>
<gene>
    <name evidence="7" type="ORF">H4317_02525</name>
</gene>
<dbReference type="InterPro" id="IPR013325">
    <property type="entry name" value="RNA_pol_sigma_r2"/>
</dbReference>
<feature type="domain" description="RNA polymerase sigma-70 region 2" evidence="5">
    <location>
        <begin position="25"/>
        <end position="89"/>
    </location>
</feature>
<dbReference type="SUPFAM" id="SSF88659">
    <property type="entry name" value="Sigma3 and sigma4 domains of RNA polymerase sigma factors"/>
    <property type="match status" value="1"/>
</dbReference>
<evidence type="ECO:0000256" key="3">
    <source>
        <dbReference type="ARBA" id="ARBA00023082"/>
    </source>
</evidence>
<dbReference type="InterPro" id="IPR007627">
    <property type="entry name" value="RNA_pol_sigma70_r2"/>
</dbReference>
<dbReference type="RefSeq" id="WP_185888626.1">
    <property type="nucleotide sequence ID" value="NZ_CP060202.1"/>
</dbReference>
<dbReference type="InterPro" id="IPR013249">
    <property type="entry name" value="RNA_pol_sigma70_r4_t2"/>
</dbReference>
<dbReference type="InterPro" id="IPR014284">
    <property type="entry name" value="RNA_pol_sigma-70_dom"/>
</dbReference>
<dbReference type="SUPFAM" id="SSF88946">
    <property type="entry name" value="Sigma2 domain of RNA polymerase sigma factors"/>
    <property type="match status" value="1"/>
</dbReference>
<dbReference type="AlphaFoldDB" id="A0A7G7W8M7"/>
<evidence type="ECO:0000256" key="4">
    <source>
        <dbReference type="ARBA" id="ARBA00023163"/>
    </source>
</evidence>
<feature type="domain" description="RNA polymerase sigma factor 70 region 4 type 2" evidence="6">
    <location>
        <begin position="122"/>
        <end position="173"/>
    </location>
</feature>
<accession>A0A7G7W8M7</accession>
<dbReference type="PANTHER" id="PTHR43133">
    <property type="entry name" value="RNA POLYMERASE ECF-TYPE SIGMA FACTO"/>
    <property type="match status" value="1"/>
</dbReference>
<evidence type="ECO:0000313" key="7">
    <source>
        <dbReference type="EMBL" id="QNH62720.1"/>
    </source>
</evidence>
<sequence length="186" mass="21015">MPVSSDLDALLARCLRREPAAQRTLYSRYAGRMLGIARRYAYTLPEAEDILQDAFVKVFTRLGEFRSEGSLEGWIRRIVVTTAINHWQSGKLRRQSQVELPDSFDVSPAVSASALDQLNVLEVLSLIEQLPEGCKVVLLLYAVDGYSHSEISEMLGIQESTSKAQLSKARKQLLLLYQQQNNFIRL</sequence>
<dbReference type="EMBL" id="CP060202">
    <property type="protein sequence ID" value="QNH62720.1"/>
    <property type="molecule type" value="Genomic_DNA"/>
</dbReference>
<dbReference type="GO" id="GO:0003677">
    <property type="term" value="F:DNA binding"/>
    <property type="evidence" value="ECO:0007669"/>
    <property type="project" value="InterPro"/>
</dbReference>
<dbReference type="GO" id="GO:0016987">
    <property type="term" value="F:sigma factor activity"/>
    <property type="evidence" value="ECO:0007669"/>
    <property type="project" value="UniProtKB-KW"/>
</dbReference>
<protein>
    <submittedName>
        <fullName evidence="7">RNA polymerase sigma factor</fullName>
    </submittedName>
</protein>
<evidence type="ECO:0000256" key="1">
    <source>
        <dbReference type="ARBA" id="ARBA00010641"/>
    </source>
</evidence>
<organism evidence="7 8">
    <name type="scientific">Hymenobacter sediminicola</name>
    <dbReference type="NCBI Taxonomy" id="2761579"/>
    <lineage>
        <taxon>Bacteria</taxon>
        <taxon>Pseudomonadati</taxon>
        <taxon>Bacteroidota</taxon>
        <taxon>Cytophagia</taxon>
        <taxon>Cytophagales</taxon>
        <taxon>Hymenobacteraceae</taxon>
        <taxon>Hymenobacter</taxon>
    </lineage>
</organism>